<dbReference type="InterPro" id="IPR025736">
    <property type="entry name" value="PucR_C-HTH_dom"/>
</dbReference>
<evidence type="ECO:0000313" key="4">
    <source>
        <dbReference type="Proteomes" id="UP000749040"/>
    </source>
</evidence>
<dbReference type="Pfam" id="PF07905">
    <property type="entry name" value="PucR"/>
    <property type="match status" value="1"/>
</dbReference>
<dbReference type="PANTHER" id="PTHR33744:SF1">
    <property type="entry name" value="DNA-BINDING TRANSCRIPTIONAL ACTIVATOR ADER"/>
    <property type="match status" value="1"/>
</dbReference>
<dbReference type="Proteomes" id="UP000749040">
    <property type="component" value="Unassembled WGS sequence"/>
</dbReference>
<organism evidence="3 4">
    <name type="scientific">Actinacidiphila acididurans</name>
    <dbReference type="NCBI Taxonomy" id="2784346"/>
    <lineage>
        <taxon>Bacteria</taxon>
        <taxon>Bacillati</taxon>
        <taxon>Actinomycetota</taxon>
        <taxon>Actinomycetes</taxon>
        <taxon>Kitasatosporales</taxon>
        <taxon>Streptomycetaceae</taxon>
        <taxon>Actinacidiphila</taxon>
    </lineage>
</organism>
<reference evidence="3 4" key="1">
    <citation type="submission" date="2021-01" db="EMBL/GenBank/DDBJ databases">
        <title>Streptomyces acididurans sp. nov., isolated from a peat swamp forest soil.</title>
        <authorList>
            <person name="Chantavorakit T."/>
            <person name="Duangmal K."/>
        </authorList>
    </citation>
    <scope>NUCLEOTIDE SEQUENCE [LARGE SCALE GENOMIC DNA]</scope>
    <source>
        <strain evidence="3 4">KK5PA1</strain>
    </source>
</reference>
<evidence type="ECO:0000313" key="3">
    <source>
        <dbReference type="EMBL" id="MBM9510392.1"/>
    </source>
</evidence>
<feature type="domain" description="Purine catabolism PurC-like" evidence="1">
    <location>
        <begin position="8"/>
        <end position="129"/>
    </location>
</feature>
<dbReference type="PANTHER" id="PTHR33744">
    <property type="entry name" value="CARBOHYDRATE DIACID REGULATOR"/>
    <property type="match status" value="1"/>
</dbReference>
<proteinExistence type="predicted"/>
<evidence type="ECO:0000259" key="1">
    <source>
        <dbReference type="Pfam" id="PF07905"/>
    </source>
</evidence>
<gene>
    <name evidence="3" type="ORF">ITX44_38700</name>
</gene>
<keyword evidence="4" id="KW-1185">Reference proteome</keyword>
<accession>A0ABS2U452</accession>
<dbReference type="InterPro" id="IPR012914">
    <property type="entry name" value="PucR_dom"/>
</dbReference>
<dbReference type="EMBL" id="JADKYB010000036">
    <property type="protein sequence ID" value="MBM9510392.1"/>
    <property type="molecule type" value="Genomic_DNA"/>
</dbReference>
<sequence>MVLTLREILTFDVLAAAGAELLAGQDALDRPVRWVHSSEIYEIGPLLSGGELLLTTGLGLAGADAGACRHYVRELAERGVAGVAVELGRSLPDMPYAILDESRRRHLPLLALRQVVPFIRITEAVNTAIVTATLTERPHRPGAAAVLADLEAGTALSQQEVTARLRALRFRPDRAHRVIAAAAHPAAGTSAHTPGHPGAPAAGALLDRAADLLGAPLLRDALGTAALLTVPRSVPGDPVCAALSALEAAGTEAGAGGAGGARVPGTSSAADPGAAGLTLALGPAVRADAGWRRWGESLREARIALRLALTVPIPQARRTAGGSVLTTSRALALERELLGDGLTAATRDRLGRLVDRALGPLLGWEAAHPSDLVHTLEVHLRNGCSPTRTAALLHVGRQSLYQRLDRIESLLGLRVSDPDSHGELLLAACAHRLLQAAD</sequence>
<dbReference type="Gene3D" id="1.10.10.2840">
    <property type="entry name" value="PucR C-terminal helix-turn-helix domain"/>
    <property type="match status" value="1"/>
</dbReference>
<protein>
    <submittedName>
        <fullName evidence="3">PucR family transcriptional regulator</fullName>
    </submittedName>
</protein>
<dbReference type="InterPro" id="IPR042070">
    <property type="entry name" value="PucR_C-HTH_sf"/>
</dbReference>
<name>A0ABS2U452_9ACTN</name>
<evidence type="ECO:0000259" key="2">
    <source>
        <dbReference type="Pfam" id="PF13556"/>
    </source>
</evidence>
<comment type="caution">
    <text evidence="3">The sequence shown here is derived from an EMBL/GenBank/DDBJ whole genome shotgun (WGS) entry which is preliminary data.</text>
</comment>
<dbReference type="Pfam" id="PF13556">
    <property type="entry name" value="HTH_30"/>
    <property type="match status" value="1"/>
</dbReference>
<dbReference type="InterPro" id="IPR051448">
    <property type="entry name" value="CdaR-like_regulators"/>
</dbReference>
<feature type="domain" description="PucR C-terminal helix-turn-helix" evidence="2">
    <location>
        <begin position="372"/>
        <end position="427"/>
    </location>
</feature>